<dbReference type="Pfam" id="PF03631">
    <property type="entry name" value="Virul_fac_BrkB"/>
    <property type="match status" value="1"/>
</dbReference>
<evidence type="ECO:0000256" key="2">
    <source>
        <dbReference type="ARBA" id="ARBA00022475"/>
    </source>
</evidence>
<dbReference type="Proteomes" id="UP000198771">
    <property type="component" value="Unassembled WGS sequence"/>
</dbReference>
<comment type="subcellular location">
    <subcellularLocation>
        <location evidence="1">Cell membrane</location>
        <topology evidence="1">Multi-pass membrane protein</topology>
    </subcellularLocation>
</comment>
<feature type="transmembrane region" description="Helical" evidence="6">
    <location>
        <begin position="188"/>
        <end position="212"/>
    </location>
</feature>
<evidence type="ECO:0000256" key="4">
    <source>
        <dbReference type="ARBA" id="ARBA00022989"/>
    </source>
</evidence>
<protein>
    <submittedName>
        <fullName evidence="8">Membrane protein</fullName>
    </submittedName>
</protein>
<dbReference type="PANTHER" id="PTHR30213">
    <property type="entry name" value="INNER MEMBRANE PROTEIN YHJD"/>
    <property type="match status" value="1"/>
</dbReference>
<evidence type="ECO:0000256" key="5">
    <source>
        <dbReference type="ARBA" id="ARBA00023136"/>
    </source>
</evidence>
<feature type="transmembrane region" description="Helical" evidence="6">
    <location>
        <begin position="252"/>
        <end position="276"/>
    </location>
</feature>
<dbReference type="PANTHER" id="PTHR30213:SF0">
    <property type="entry name" value="UPF0761 MEMBRANE PROTEIN YIHY"/>
    <property type="match status" value="1"/>
</dbReference>
<dbReference type="SMART" id="SM00100">
    <property type="entry name" value="cNMP"/>
    <property type="match status" value="1"/>
</dbReference>
<dbReference type="SUPFAM" id="SSF51206">
    <property type="entry name" value="cAMP-binding domain-like"/>
    <property type="match status" value="1"/>
</dbReference>
<evidence type="ECO:0000256" key="3">
    <source>
        <dbReference type="ARBA" id="ARBA00022692"/>
    </source>
</evidence>
<dbReference type="CDD" id="cd00038">
    <property type="entry name" value="CAP_ED"/>
    <property type="match status" value="1"/>
</dbReference>
<dbReference type="InterPro" id="IPR017039">
    <property type="entry name" value="Virul_fac_BrkB"/>
</dbReference>
<evidence type="ECO:0000259" key="7">
    <source>
        <dbReference type="PROSITE" id="PS50042"/>
    </source>
</evidence>
<name>A0A1G6AAL8_9BACT</name>
<evidence type="ECO:0000313" key="8">
    <source>
        <dbReference type="EMBL" id="SDB05477.1"/>
    </source>
</evidence>
<keyword evidence="9" id="KW-1185">Reference proteome</keyword>
<feature type="domain" description="Cyclic nucleotide-binding" evidence="7">
    <location>
        <begin position="323"/>
        <end position="426"/>
    </location>
</feature>
<dbReference type="Gene3D" id="2.60.120.10">
    <property type="entry name" value="Jelly Rolls"/>
    <property type="match status" value="1"/>
</dbReference>
<dbReference type="AlphaFoldDB" id="A0A1G6AAL8"/>
<dbReference type="OrthoDB" id="9784809at2"/>
<accession>A0A1G6AAL8</accession>
<reference evidence="8 9" key="1">
    <citation type="submission" date="2016-10" db="EMBL/GenBank/DDBJ databases">
        <authorList>
            <person name="de Groot N.N."/>
        </authorList>
    </citation>
    <scope>NUCLEOTIDE SEQUENCE [LARGE SCALE GENOMIC DNA]</scope>
    <source>
        <strain evidence="8 9">ASO4-2</strain>
    </source>
</reference>
<evidence type="ECO:0000256" key="6">
    <source>
        <dbReference type="SAM" id="Phobius"/>
    </source>
</evidence>
<dbReference type="STRING" id="617002.SAMN05660653_00293"/>
<keyword evidence="2" id="KW-1003">Cell membrane</keyword>
<dbReference type="InterPro" id="IPR000595">
    <property type="entry name" value="cNMP-bd_dom"/>
</dbReference>
<feature type="transmembrane region" description="Helical" evidence="6">
    <location>
        <begin position="44"/>
        <end position="68"/>
    </location>
</feature>
<feature type="transmembrane region" description="Helical" evidence="6">
    <location>
        <begin position="219"/>
        <end position="240"/>
    </location>
</feature>
<organism evidence="8 9">
    <name type="scientific">Desulfonatronum thiosulfatophilum</name>
    <dbReference type="NCBI Taxonomy" id="617002"/>
    <lineage>
        <taxon>Bacteria</taxon>
        <taxon>Pseudomonadati</taxon>
        <taxon>Thermodesulfobacteriota</taxon>
        <taxon>Desulfovibrionia</taxon>
        <taxon>Desulfovibrionales</taxon>
        <taxon>Desulfonatronaceae</taxon>
        <taxon>Desulfonatronum</taxon>
    </lineage>
</organism>
<gene>
    <name evidence="8" type="ORF">SAMN05660653_00293</name>
</gene>
<dbReference type="RefSeq" id="WP_092116468.1">
    <property type="nucleotide sequence ID" value="NZ_FMXO01000001.1"/>
</dbReference>
<feature type="transmembrane region" description="Helical" evidence="6">
    <location>
        <begin position="141"/>
        <end position="168"/>
    </location>
</feature>
<feature type="transmembrane region" description="Helical" evidence="6">
    <location>
        <begin position="103"/>
        <end position="121"/>
    </location>
</feature>
<dbReference type="InterPro" id="IPR014710">
    <property type="entry name" value="RmlC-like_jellyroll"/>
</dbReference>
<keyword evidence="4 6" id="KW-1133">Transmembrane helix</keyword>
<evidence type="ECO:0000313" key="9">
    <source>
        <dbReference type="Proteomes" id="UP000198771"/>
    </source>
</evidence>
<dbReference type="Pfam" id="PF00027">
    <property type="entry name" value="cNMP_binding"/>
    <property type="match status" value="1"/>
</dbReference>
<dbReference type="GO" id="GO:0005886">
    <property type="term" value="C:plasma membrane"/>
    <property type="evidence" value="ECO:0007669"/>
    <property type="project" value="UniProtKB-SubCell"/>
</dbReference>
<sequence length="442" mass="50222">MWPRLSLKIPFDKLGDGLNWFLQTTYGTVLQFLKNQLTSHASAAAFYFLLSIGPLILLVISLLNMSLINNPELSDRLFNFLTEFNEELNEDFFRTIGIFESQVAISGLGFLGFLWTSRLIISSIQSAFHVIFPSSRTRNFLWSNLLSMVLVPGVLTLLLLSALFNIIIRFLYNQLQVIIQMEHVYEPLLYLSGWIVPLGLVFGLIFVCYRFLPLAKPNTWHALLGAGLFTLSIHGLRVIFVEFITLASYNYIYGSLGAVIFLLLWVYVIFLLFFLFAQFVEVAGQVDIFALDRIIDPQNGSGGIGNRVETRLFTRSRRIFSKYSRKVRAGEVIYRQGDRHREIFYLYSGRVEYFDESKPDVATHLEDVEPGQFFGETAYLLQHSHIVATRAKEDSELLLVPPHVFESLLAHSPSVSRKVIKSLSLRLKQVATGEQGGVAKPA</sequence>
<dbReference type="EMBL" id="FMXO01000001">
    <property type="protein sequence ID" value="SDB05477.1"/>
    <property type="molecule type" value="Genomic_DNA"/>
</dbReference>
<keyword evidence="3 6" id="KW-0812">Transmembrane</keyword>
<dbReference type="PROSITE" id="PS50042">
    <property type="entry name" value="CNMP_BINDING_3"/>
    <property type="match status" value="1"/>
</dbReference>
<dbReference type="InterPro" id="IPR018490">
    <property type="entry name" value="cNMP-bd_dom_sf"/>
</dbReference>
<evidence type="ECO:0000256" key="1">
    <source>
        <dbReference type="ARBA" id="ARBA00004651"/>
    </source>
</evidence>
<keyword evidence="5 6" id="KW-0472">Membrane</keyword>
<proteinExistence type="predicted"/>